<dbReference type="NCBIfam" id="TIGR00006">
    <property type="entry name" value="16S rRNA (cytosine(1402)-N(4))-methyltransferase RsmH"/>
    <property type="match status" value="1"/>
</dbReference>
<keyword evidence="2" id="KW-0489">Methyltransferase</keyword>
<gene>
    <name evidence="5" type="ORF">S06H3_22257</name>
</gene>
<dbReference type="PANTHER" id="PTHR11265">
    <property type="entry name" value="S-ADENOSYL-METHYLTRANSFERASE MRAW"/>
    <property type="match status" value="1"/>
</dbReference>
<keyword evidence="3" id="KW-0808">Transferase</keyword>
<keyword evidence="4" id="KW-0949">S-adenosyl-L-methionine</keyword>
<evidence type="ECO:0000256" key="1">
    <source>
        <dbReference type="ARBA" id="ARBA00010396"/>
    </source>
</evidence>
<evidence type="ECO:0008006" key="6">
    <source>
        <dbReference type="Google" id="ProtNLM"/>
    </source>
</evidence>
<dbReference type="SUPFAM" id="SSF81799">
    <property type="entry name" value="Putative methyltransferase TM0872, insert domain"/>
    <property type="match status" value="1"/>
</dbReference>
<comment type="similarity">
    <text evidence="1">Belongs to the methyltransferase superfamily. RsmH family.</text>
</comment>
<proteinExistence type="inferred from homology"/>
<dbReference type="EMBL" id="BARV01011856">
    <property type="protein sequence ID" value="GAI12952.1"/>
    <property type="molecule type" value="Genomic_DNA"/>
</dbReference>
<dbReference type="Gene3D" id="1.10.150.170">
    <property type="entry name" value="Putative methyltransferase TM0872, insert domain"/>
    <property type="match status" value="1"/>
</dbReference>
<evidence type="ECO:0000256" key="2">
    <source>
        <dbReference type="ARBA" id="ARBA00022603"/>
    </source>
</evidence>
<dbReference type="PANTHER" id="PTHR11265:SF0">
    <property type="entry name" value="12S RRNA N4-METHYLCYTIDINE METHYLTRANSFERASE"/>
    <property type="match status" value="1"/>
</dbReference>
<dbReference type="SUPFAM" id="SSF53335">
    <property type="entry name" value="S-adenosyl-L-methionine-dependent methyltransferases"/>
    <property type="match status" value="1"/>
</dbReference>
<organism evidence="5">
    <name type="scientific">marine sediment metagenome</name>
    <dbReference type="NCBI Taxonomy" id="412755"/>
    <lineage>
        <taxon>unclassified sequences</taxon>
        <taxon>metagenomes</taxon>
        <taxon>ecological metagenomes</taxon>
    </lineage>
</organism>
<comment type="caution">
    <text evidence="5">The sequence shown here is derived from an EMBL/GenBank/DDBJ whole genome shotgun (WGS) entry which is preliminary data.</text>
</comment>
<sequence length="202" mass="22155">MNQSMPTSSHVPVLLEETMKALAVHSGGRYIDCTLGGGGHALAILEHSSPGGQLLGIDADPEAIKVAKARLESHRSSTLLVNENFANLQTIGIKYDFFPVHGILFDLGLSSLQLDGNGRGFSFQRDAPLDMRLDPSQDITAADIVNNSSETELAYLIRTYGEEGCSRWIARRIISERPIKSTLHLVRTIERAVGRRRGRIHP</sequence>
<dbReference type="Pfam" id="PF01795">
    <property type="entry name" value="Methyltransf_5"/>
    <property type="match status" value="1"/>
</dbReference>
<accession>X1L0X4</accession>
<dbReference type="GO" id="GO:0070475">
    <property type="term" value="P:rRNA base methylation"/>
    <property type="evidence" value="ECO:0007669"/>
    <property type="project" value="TreeGrafter"/>
</dbReference>
<dbReference type="InterPro" id="IPR029063">
    <property type="entry name" value="SAM-dependent_MTases_sf"/>
</dbReference>
<dbReference type="GO" id="GO:0005737">
    <property type="term" value="C:cytoplasm"/>
    <property type="evidence" value="ECO:0007669"/>
    <property type="project" value="TreeGrafter"/>
</dbReference>
<feature type="non-terminal residue" evidence="5">
    <location>
        <position position="202"/>
    </location>
</feature>
<reference evidence="5" key="1">
    <citation type="journal article" date="2014" name="Front. Microbiol.">
        <title>High frequency of phylogenetically diverse reductive dehalogenase-homologous genes in deep subseafloor sedimentary metagenomes.</title>
        <authorList>
            <person name="Kawai M."/>
            <person name="Futagami T."/>
            <person name="Toyoda A."/>
            <person name="Takaki Y."/>
            <person name="Nishi S."/>
            <person name="Hori S."/>
            <person name="Arai W."/>
            <person name="Tsubouchi T."/>
            <person name="Morono Y."/>
            <person name="Uchiyama I."/>
            <person name="Ito T."/>
            <person name="Fujiyama A."/>
            <person name="Inagaki F."/>
            <person name="Takami H."/>
        </authorList>
    </citation>
    <scope>NUCLEOTIDE SEQUENCE</scope>
    <source>
        <strain evidence="5">Expedition CK06-06</strain>
    </source>
</reference>
<dbReference type="Gene3D" id="3.40.50.150">
    <property type="entry name" value="Vaccinia Virus protein VP39"/>
    <property type="match status" value="1"/>
</dbReference>
<dbReference type="AlphaFoldDB" id="X1L0X4"/>
<evidence type="ECO:0000256" key="4">
    <source>
        <dbReference type="ARBA" id="ARBA00022691"/>
    </source>
</evidence>
<dbReference type="InterPro" id="IPR002903">
    <property type="entry name" value="RsmH"/>
</dbReference>
<protein>
    <recommendedName>
        <fullName evidence="6">16S rRNA (Cytosine(1402)-N(4))-methyltransferase</fullName>
    </recommendedName>
</protein>
<dbReference type="GO" id="GO:0071424">
    <property type="term" value="F:rRNA (cytosine-N4-)-methyltransferase activity"/>
    <property type="evidence" value="ECO:0007669"/>
    <property type="project" value="TreeGrafter"/>
</dbReference>
<dbReference type="InterPro" id="IPR023397">
    <property type="entry name" value="SAM-dep_MeTrfase_MraW_recog"/>
</dbReference>
<name>X1L0X4_9ZZZZ</name>
<evidence type="ECO:0000313" key="5">
    <source>
        <dbReference type="EMBL" id="GAI12952.1"/>
    </source>
</evidence>
<evidence type="ECO:0000256" key="3">
    <source>
        <dbReference type="ARBA" id="ARBA00022679"/>
    </source>
</evidence>